<dbReference type="GO" id="GO:0005829">
    <property type="term" value="C:cytosol"/>
    <property type="evidence" value="ECO:0007669"/>
    <property type="project" value="TreeGrafter"/>
</dbReference>
<comment type="caution">
    <text evidence="12">The sequence shown here is derived from an EMBL/GenBank/DDBJ whole genome shotgun (WGS) entry which is preliminary data.</text>
</comment>
<sequence>MAIVNTTDAVFQDTIKEGLVLVDFWAPWCGPCKIIAPILEELSGKVGDAVTIAKVNVDDNPESAGQYGIMSIPTLKIFKDGVDVATYVGVRPLAELEAAVRQHLS</sequence>
<evidence type="ECO:0000256" key="6">
    <source>
        <dbReference type="ARBA" id="ARBA00023284"/>
    </source>
</evidence>
<feature type="active site" description="Nucleophile" evidence="9">
    <location>
        <position position="29"/>
    </location>
</feature>
<dbReference type="InterPro" id="IPR005746">
    <property type="entry name" value="Thioredoxin"/>
</dbReference>
<keyword evidence="4" id="KW-0249">Electron transport</keyword>
<feature type="site" description="Contributes to redox potential value" evidence="9">
    <location>
        <position position="31"/>
    </location>
</feature>
<evidence type="ECO:0000256" key="10">
    <source>
        <dbReference type="PIRSR" id="PIRSR000077-4"/>
    </source>
</evidence>
<dbReference type="Pfam" id="PF00085">
    <property type="entry name" value="Thioredoxin"/>
    <property type="match status" value="1"/>
</dbReference>
<accession>A0A5C4T567</accession>
<organism evidence="12 13">
    <name type="scientific">Paenibacillus hemerocallicola</name>
    <dbReference type="NCBI Taxonomy" id="1172614"/>
    <lineage>
        <taxon>Bacteria</taxon>
        <taxon>Bacillati</taxon>
        <taxon>Bacillota</taxon>
        <taxon>Bacilli</taxon>
        <taxon>Bacillales</taxon>
        <taxon>Paenibacillaceae</taxon>
        <taxon>Paenibacillus</taxon>
    </lineage>
</organism>
<evidence type="ECO:0000313" key="13">
    <source>
        <dbReference type="Proteomes" id="UP000307943"/>
    </source>
</evidence>
<dbReference type="InterPro" id="IPR017937">
    <property type="entry name" value="Thioredoxin_CS"/>
</dbReference>
<feature type="disulfide bond" description="Redox-active" evidence="10">
    <location>
        <begin position="29"/>
        <end position="32"/>
    </location>
</feature>
<evidence type="ECO:0000256" key="4">
    <source>
        <dbReference type="ARBA" id="ARBA00022982"/>
    </source>
</evidence>
<dbReference type="InterPro" id="IPR036249">
    <property type="entry name" value="Thioredoxin-like_sf"/>
</dbReference>
<keyword evidence="13" id="KW-1185">Reference proteome</keyword>
<evidence type="ECO:0000256" key="2">
    <source>
        <dbReference type="ARBA" id="ARBA00020570"/>
    </source>
</evidence>
<gene>
    <name evidence="12" type="primary">trxA</name>
    <name evidence="12" type="ORF">FE784_23590</name>
</gene>
<evidence type="ECO:0000256" key="3">
    <source>
        <dbReference type="ARBA" id="ARBA00022448"/>
    </source>
</evidence>
<dbReference type="OrthoDB" id="9790390at2"/>
<dbReference type="PANTHER" id="PTHR45663">
    <property type="entry name" value="GEO12009P1"/>
    <property type="match status" value="1"/>
</dbReference>
<dbReference type="PRINTS" id="PR00421">
    <property type="entry name" value="THIOREDOXIN"/>
</dbReference>
<keyword evidence="6 10" id="KW-0676">Redox-active center</keyword>
<dbReference type="InterPro" id="IPR013766">
    <property type="entry name" value="Thioredoxin_domain"/>
</dbReference>
<comment type="similarity">
    <text evidence="1 8">Belongs to the thioredoxin family.</text>
</comment>
<name>A0A5C4T567_9BACL</name>
<dbReference type="RefSeq" id="WP_139604717.1">
    <property type="nucleotide sequence ID" value="NZ_VDCQ01000037.1"/>
</dbReference>
<reference evidence="12 13" key="1">
    <citation type="submission" date="2019-05" db="EMBL/GenBank/DDBJ databases">
        <title>We sequenced the genome of Paenibacillus hemerocallicola KCTC 33185 for further insight into its adaptation and study the phylogeny of Paenibacillus.</title>
        <authorList>
            <person name="Narsing Rao M.P."/>
        </authorList>
    </citation>
    <scope>NUCLEOTIDE SEQUENCE [LARGE SCALE GENOMIC DNA]</scope>
    <source>
        <strain evidence="12 13">KCTC 33185</strain>
    </source>
</reference>
<evidence type="ECO:0000256" key="8">
    <source>
        <dbReference type="PIRNR" id="PIRNR000077"/>
    </source>
</evidence>
<dbReference type="PIRSF" id="PIRSF000077">
    <property type="entry name" value="Thioredoxin"/>
    <property type="match status" value="1"/>
</dbReference>
<feature type="site" description="Deprotonates C-terminal active site Cys" evidence="9">
    <location>
        <position position="23"/>
    </location>
</feature>
<keyword evidence="3" id="KW-0813">Transport</keyword>
<protein>
    <recommendedName>
        <fullName evidence="2 7">Thioredoxin</fullName>
    </recommendedName>
</protein>
<feature type="active site" description="Nucleophile" evidence="9">
    <location>
        <position position="32"/>
    </location>
</feature>
<evidence type="ECO:0000259" key="11">
    <source>
        <dbReference type="PROSITE" id="PS51352"/>
    </source>
</evidence>
<evidence type="ECO:0000256" key="5">
    <source>
        <dbReference type="ARBA" id="ARBA00023157"/>
    </source>
</evidence>
<dbReference type="FunFam" id="3.40.30.10:FF:000001">
    <property type="entry name" value="Thioredoxin"/>
    <property type="match status" value="1"/>
</dbReference>
<dbReference type="PROSITE" id="PS00194">
    <property type="entry name" value="THIOREDOXIN_1"/>
    <property type="match status" value="1"/>
</dbReference>
<dbReference type="Proteomes" id="UP000307943">
    <property type="component" value="Unassembled WGS sequence"/>
</dbReference>
<evidence type="ECO:0000256" key="1">
    <source>
        <dbReference type="ARBA" id="ARBA00008987"/>
    </source>
</evidence>
<dbReference type="GO" id="GO:0045454">
    <property type="term" value="P:cell redox homeostasis"/>
    <property type="evidence" value="ECO:0007669"/>
    <property type="project" value="TreeGrafter"/>
</dbReference>
<dbReference type="SUPFAM" id="SSF52833">
    <property type="entry name" value="Thioredoxin-like"/>
    <property type="match status" value="1"/>
</dbReference>
<dbReference type="PROSITE" id="PS51352">
    <property type="entry name" value="THIOREDOXIN_2"/>
    <property type="match status" value="1"/>
</dbReference>
<evidence type="ECO:0000313" key="12">
    <source>
        <dbReference type="EMBL" id="TNJ63860.1"/>
    </source>
</evidence>
<evidence type="ECO:0000256" key="9">
    <source>
        <dbReference type="PIRSR" id="PIRSR000077-1"/>
    </source>
</evidence>
<evidence type="ECO:0000256" key="7">
    <source>
        <dbReference type="NCBIfam" id="TIGR01068"/>
    </source>
</evidence>
<proteinExistence type="inferred from homology"/>
<dbReference type="NCBIfam" id="TIGR01068">
    <property type="entry name" value="thioredoxin"/>
    <property type="match status" value="1"/>
</dbReference>
<dbReference type="AlphaFoldDB" id="A0A5C4T567"/>
<dbReference type="PANTHER" id="PTHR45663:SF11">
    <property type="entry name" value="GEO12009P1"/>
    <property type="match status" value="1"/>
</dbReference>
<keyword evidence="5 10" id="KW-1015">Disulfide bond</keyword>
<dbReference type="GO" id="GO:0015035">
    <property type="term" value="F:protein-disulfide reductase activity"/>
    <property type="evidence" value="ECO:0007669"/>
    <property type="project" value="UniProtKB-UniRule"/>
</dbReference>
<feature type="domain" description="Thioredoxin" evidence="11">
    <location>
        <begin position="1"/>
        <end position="105"/>
    </location>
</feature>
<dbReference type="Gene3D" id="3.40.30.10">
    <property type="entry name" value="Glutaredoxin"/>
    <property type="match status" value="1"/>
</dbReference>
<dbReference type="EMBL" id="VDCQ01000037">
    <property type="protein sequence ID" value="TNJ63860.1"/>
    <property type="molecule type" value="Genomic_DNA"/>
</dbReference>
<dbReference type="CDD" id="cd02947">
    <property type="entry name" value="TRX_family"/>
    <property type="match status" value="1"/>
</dbReference>
<feature type="site" description="Contributes to redox potential value" evidence="9">
    <location>
        <position position="30"/>
    </location>
</feature>